<evidence type="ECO:0000313" key="1">
    <source>
        <dbReference type="EMBL" id="RAH45337.1"/>
    </source>
</evidence>
<protein>
    <submittedName>
        <fullName evidence="1">Uncharacterized protein</fullName>
    </submittedName>
</protein>
<keyword evidence="2" id="KW-1185">Reference proteome</keyword>
<sequence>MNIHTPRRFAPIAVSMTERPNEDANRGPSLVIINATFTAIATLIVILRIIARAFILKKPGLDDAMIAAATILAILNVVVSGLGVTHGTGKHTWALNPSDAVPAAKLRFMTHIIYVLASGSIKISISLLYLRLFPTLRGPTLATIGSITAMTTAIFLATIFQCSPLDAVYNTRKYAHAACLGAVAFWSATAALYLLTDVWVLVLPVPTILGLQASRRKRLVLTALLSLGAFACIASIARMVYIVRLYQGVDQSWHSVDVSIWSGVELALGIVAASVPSLRPVLDQLAPGLLSSVGRSHHYESGGADQRRMAGPFHEDISLVRLTGKGGDGDYGSSASILRGSSGGQCLSQERR</sequence>
<name>A0ACD1G837_9EURO</name>
<organism evidence="1 2">
    <name type="scientific">Aspergillus brunneoviolaceus CBS 621.78</name>
    <dbReference type="NCBI Taxonomy" id="1450534"/>
    <lineage>
        <taxon>Eukaryota</taxon>
        <taxon>Fungi</taxon>
        <taxon>Dikarya</taxon>
        <taxon>Ascomycota</taxon>
        <taxon>Pezizomycotina</taxon>
        <taxon>Eurotiomycetes</taxon>
        <taxon>Eurotiomycetidae</taxon>
        <taxon>Eurotiales</taxon>
        <taxon>Aspergillaceae</taxon>
        <taxon>Aspergillus</taxon>
        <taxon>Aspergillus subgen. Circumdati</taxon>
    </lineage>
</organism>
<dbReference type="Proteomes" id="UP000249057">
    <property type="component" value="Unassembled WGS sequence"/>
</dbReference>
<gene>
    <name evidence="1" type="ORF">BO95DRAFT_514819</name>
</gene>
<dbReference type="EMBL" id="KZ825346">
    <property type="protein sequence ID" value="RAH45337.1"/>
    <property type="molecule type" value="Genomic_DNA"/>
</dbReference>
<reference evidence="1" key="1">
    <citation type="submission" date="2018-02" db="EMBL/GenBank/DDBJ databases">
        <title>The genomes of Aspergillus section Nigri reveals drivers in fungal speciation.</title>
        <authorList>
            <consortium name="DOE Joint Genome Institute"/>
            <person name="Vesth T.C."/>
            <person name="Nybo J."/>
            <person name="Theobald S."/>
            <person name="Brandl J."/>
            <person name="Frisvad J.C."/>
            <person name="Nielsen K.F."/>
            <person name="Lyhne E.K."/>
            <person name="Kogle M.E."/>
            <person name="Kuo A."/>
            <person name="Riley R."/>
            <person name="Clum A."/>
            <person name="Nolan M."/>
            <person name="Lipzen A."/>
            <person name="Salamov A."/>
            <person name="Henrissat B."/>
            <person name="Wiebenga A."/>
            <person name="De vries R.P."/>
            <person name="Grigoriev I.V."/>
            <person name="Mortensen U.H."/>
            <person name="Andersen M.R."/>
            <person name="Baker S.E."/>
        </authorList>
    </citation>
    <scope>NUCLEOTIDE SEQUENCE</scope>
    <source>
        <strain evidence="1">CBS 621.78</strain>
    </source>
</reference>
<proteinExistence type="predicted"/>
<evidence type="ECO:0000313" key="2">
    <source>
        <dbReference type="Proteomes" id="UP000249057"/>
    </source>
</evidence>
<accession>A0ACD1G837</accession>